<evidence type="ECO:0000256" key="3">
    <source>
        <dbReference type="ARBA" id="ARBA00023242"/>
    </source>
</evidence>
<comment type="function">
    <text evidence="4">Key component of the cytosolic iron-sulfur protein assembly (CIA) complex, a multiprotein complex that mediates the incorporation of iron-sulfur cluster into apoproteins specifically involved in DNA metabolism and genomic integrity. In the CIA complex, MMS19 acts as an adapter between early-acting CIA components and a subset of cellular target iron-sulfur proteins.</text>
</comment>
<dbReference type="SUPFAM" id="SSF48371">
    <property type="entry name" value="ARM repeat"/>
    <property type="match status" value="1"/>
</dbReference>
<gene>
    <name evidence="7" type="ORF">NEMBOFW57_002227</name>
</gene>
<dbReference type="PANTHER" id="PTHR12891:SF0">
    <property type="entry name" value="MMS19 NUCLEOTIDE EXCISION REPAIR PROTEIN HOMOLOG"/>
    <property type="match status" value="1"/>
</dbReference>
<keyword evidence="4" id="KW-0227">DNA damage</keyword>
<dbReference type="GO" id="GO:0006281">
    <property type="term" value="P:DNA repair"/>
    <property type="evidence" value="ECO:0007669"/>
    <property type="project" value="UniProtKB-UniRule"/>
</dbReference>
<dbReference type="AlphaFoldDB" id="A0AAD4F5U3"/>
<dbReference type="GO" id="GO:0051604">
    <property type="term" value="P:protein maturation"/>
    <property type="evidence" value="ECO:0007669"/>
    <property type="project" value="UniProtKB-UniRule"/>
</dbReference>
<reference evidence="7" key="1">
    <citation type="submission" date="2023-02" db="EMBL/GenBank/DDBJ databases">
        <authorList>
            <person name="Palmer J.M."/>
        </authorList>
    </citation>
    <scope>NUCLEOTIDE SEQUENCE</scope>
    <source>
        <strain evidence="7">FW57</strain>
    </source>
</reference>
<dbReference type="Pfam" id="PF12460">
    <property type="entry name" value="MMS19_C"/>
    <property type="match status" value="1"/>
</dbReference>
<keyword evidence="2" id="KW-0677">Repeat</keyword>
<feature type="domain" description="MMS19 N-terminal" evidence="6">
    <location>
        <begin position="72"/>
        <end position="332"/>
    </location>
</feature>
<dbReference type="InterPro" id="IPR016024">
    <property type="entry name" value="ARM-type_fold"/>
</dbReference>
<evidence type="ECO:0000256" key="2">
    <source>
        <dbReference type="ARBA" id="ARBA00022737"/>
    </source>
</evidence>
<accession>A0AAD4F5U3</accession>
<dbReference type="GO" id="GO:0097361">
    <property type="term" value="C:cytosolic [4Fe-4S] assembly targeting complex"/>
    <property type="evidence" value="ECO:0007669"/>
    <property type="project" value="UniProtKB-UniRule"/>
</dbReference>
<evidence type="ECO:0000313" key="8">
    <source>
        <dbReference type="Proteomes" id="UP001197093"/>
    </source>
</evidence>
<keyword evidence="3 4" id="KW-0539">Nucleus</keyword>
<comment type="subcellular location">
    <subcellularLocation>
        <location evidence="1 4">Nucleus</location>
    </subcellularLocation>
</comment>
<evidence type="ECO:0000313" key="7">
    <source>
        <dbReference type="EMBL" id="KAG7292192.1"/>
    </source>
</evidence>
<dbReference type="InterPro" id="IPR039920">
    <property type="entry name" value="MMS19"/>
</dbReference>
<dbReference type="GO" id="GO:0016226">
    <property type="term" value="P:iron-sulfur cluster assembly"/>
    <property type="evidence" value="ECO:0007669"/>
    <property type="project" value="UniProtKB-UniRule"/>
</dbReference>
<evidence type="ECO:0000259" key="6">
    <source>
        <dbReference type="Pfam" id="PF14500"/>
    </source>
</evidence>
<organism evidence="7 8">
    <name type="scientific">Staphylotrichum longicolle</name>
    <dbReference type="NCBI Taxonomy" id="669026"/>
    <lineage>
        <taxon>Eukaryota</taxon>
        <taxon>Fungi</taxon>
        <taxon>Dikarya</taxon>
        <taxon>Ascomycota</taxon>
        <taxon>Pezizomycotina</taxon>
        <taxon>Sordariomycetes</taxon>
        <taxon>Sordariomycetidae</taxon>
        <taxon>Sordariales</taxon>
        <taxon>Chaetomiaceae</taxon>
        <taxon>Staphylotrichum</taxon>
    </lineage>
</organism>
<dbReference type="PANTHER" id="PTHR12891">
    <property type="entry name" value="DNA REPAIR/TRANSCRIPTION PROTEIN MET18/MMS19"/>
    <property type="match status" value="1"/>
</dbReference>
<evidence type="ECO:0000256" key="1">
    <source>
        <dbReference type="ARBA" id="ARBA00004123"/>
    </source>
</evidence>
<dbReference type="Proteomes" id="UP001197093">
    <property type="component" value="Unassembled WGS sequence"/>
</dbReference>
<protein>
    <recommendedName>
        <fullName evidence="4">MMS19 nucleotide excision repair protein</fullName>
    </recommendedName>
</protein>
<keyword evidence="4" id="KW-0234">DNA repair</keyword>
<dbReference type="Pfam" id="PF14500">
    <property type="entry name" value="MMS19_N"/>
    <property type="match status" value="1"/>
</dbReference>
<dbReference type="GO" id="GO:0005634">
    <property type="term" value="C:nucleus"/>
    <property type="evidence" value="ECO:0007669"/>
    <property type="project" value="UniProtKB-SubCell"/>
</dbReference>
<dbReference type="InterPro" id="IPR029240">
    <property type="entry name" value="MMS19_N"/>
</dbReference>
<comment type="caution">
    <text evidence="7">The sequence shown here is derived from an EMBL/GenBank/DDBJ whole genome shotgun (WGS) entry which is preliminary data.</text>
</comment>
<sequence>MAKFKQWALEYVLSDDEPVQLEIAKKAAKEIESSRASSTVVGNWAASVQQWMTTSHADDDEMEDGDEGGSGDIIARAKALGFLANTLEALDKSSLRPDQVLRLIGFFGAMFSYDHKAGITASAKALRQLYSMKAFKPDMGIKIIEDVCKIKEDFRLQTAATRLELYELFLSLIQDPAVSSELRHKYGPSCGFVVDLLQVCQNERDPRNLMIWFKILALLLADYEPSPEVTEELFKVFSAYFPISLRTSATPIGITAEDLKEAVRSCFAAHQRVANQAFPFLVQKLDQGDAVTVAVKVDILKTIKACIEQYDNPQASIVPHIEKIWNSLKYEVRNGEVKETIDATLDVLRTLARKLDGTTTHKLDISSLKSYVDLVCRDCRDDLANPTYTKQAGLLLMTVISANIRAYVLYNVGFVDAIRQNLRQPKSPSHTRDLLLLLNSLLKTRMELLRDREQGHPEDEESLKTESRAHLDALFHDVYLPIWTAKDKESGSDEKDVLKQAVQGLALLVSQQVLQPDGTPVLLCSDSVCSEICSLLTVTLTKGLTLSSNDNGAEDLGLEDEVVLALRTIVMSYAAGYAEIVARARTEIKNRSWDNPSGYSLNALKDLLSRITFIGCSEIPLSIATNTSSQKPFSPLQHFVTLTTTLLELFPLSSQATATTEGSSANAHVISSLHASVIWFRDACEANEDGSSDAVLPPLKENDPEVYGQFLKTTWDERALVQLSQMAALVVRSLDEKLQVACNLAQEAFDFFQDPEELAVQKETGALTGLLTLGILQGLTPGALATLYKSDGKAERFMCDTSKFGHFPSRESDIRAAISAILANKYKGGPSTSDPESLVMKRVLDFWGNWLNEATTSTSMDQATFHAYNNIAMNVIAGAAARQDKHIPSLIPALHHAAASPQPNGELLAKSLGLIVKQNELLTPSNHAIVKRFYKQWAYSHLAKPLLQSAQPTPSEEDKRTATRHRIAVLSVATNCPFTVYQDDLPLLIRLLVTALTTRADISTPEVAWSQTISALEILVEILAHEPDAVKGYLREVIGGATRVYQECAARTEGQEQQQQQQQQGMRTACRRLALQVLGAIPSRFEERFVLAYAPPTQRMLAVACGDGVRRVREVARKARASWAKVGV</sequence>
<dbReference type="InterPro" id="IPR024687">
    <property type="entry name" value="MMS19_C"/>
</dbReference>
<evidence type="ECO:0000256" key="4">
    <source>
        <dbReference type="RuleBase" id="RU367072"/>
    </source>
</evidence>
<keyword evidence="8" id="KW-1185">Reference proteome</keyword>
<feature type="domain" description="MMS19 C-terminal" evidence="5">
    <location>
        <begin position="713"/>
        <end position="1082"/>
    </location>
</feature>
<proteinExistence type="inferred from homology"/>
<name>A0AAD4F5U3_9PEZI</name>
<comment type="similarity">
    <text evidence="4">Belongs to the MET18/MMS19 family.</text>
</comment>
<evidence type="ECO:0000259" key="5">
    <source>
        <dbReference type="Pfam" id="PF12460"/>
    </source>
</evidence>
<dbReference type="EMBL" id="JAHCVI010000001">
    <property type="protein sequence ID" value="KAG7292192.1"/>
    <property type="molecule type" value="Genomic_DNA"/>
</dbReference>